<dbReference type="AlphaFoldDB" id="A0A4U5NGS5"/>
<evidence type="ECO:0000313" key="4">
    <source>
        <dbReference type="Proteomes" id="UP000298663"/>
    </source>
</evidence>
<proteinExistence type="predicted"/>
<accession>A0A4U5NGS5</accession>
<keyword evidence="1" id="KW-1133">Transmembrane helix</keyword>
<keyword evidence="1" id="KW-0472">Membrane</keyword>
<dbReference type="Proteomes" id="UP000298663">
    <property type="component" value="Unassembled WGS sequence"/>
</dbReference>
<feature type="transmembrane region" description="Helical" evidence="1">
    <location>
        <begin position="268"/>
        <end position="291"/>
    </location>
</feature>
<keyword evidence="2" id="KW-0732">Signal</keyword>
<evidence type="ECO:0000256" key="2">
    <source>
        <dbReference type="SAM" id="SignalP"/>
    </source>
</evidence>
<reference evidence="3 4" key="2">
    <citation type="journal article" date="2019" name="G3 (Bethesda)">
        <title>Hybrid Assembly of the Genome of the Entomopathogenic Nematode Steinernema carpocapsae Identifies the X-Chromosome.</title>
        <authorList>
            <person name="Serra L."/>
            <person name="Macchietto M."/>
            <person name="Macias-Munoz A."/>
            <person name="McGill C.J."/>
            <person name="Rodriguez I.M."/>
            <person name="Rodriguez B."/>
            <person name="Murad R."/>
            <person name="Mortazavi A."/>
        </authorList>
    </citation>
    <scope>NUCLEOTIDE SEQUENCE [LARGE SCALE GENOMIC DNA]</scope>
    <source>
        <strain evidence="3 4">ALL</strain>
    </source>
</reference>
<feature type="signal peptide" evidence="2">
    <location>
        <begin position="1"/>
        <end position="27"/>
    </location>
</feature>
<gene>
    <name evidence="3" type="ORF">L596_015684</name>
</gene>
<evidence type="ECO:0000313" key="3">
    <source>
        <dbReference type="EMBL" id="TKR81883.1"/>
    </source>
</evidence>
<organism evidence="3 4">
    <name type="scientific">Steinernema carpocapsae</name>
    <name type="common">Entomopathogenic nematode</name>
    <dbReference type="NCBI Taxonomy" id="34508"/>
    <lineage>
        <taxon>Eukaryota</taxon>
        <taxon>Metazoa</taxon>
        <taxon>Ecdysozoa</taxon>
        <taxon>Nematoda</taxon>
        <taxon>Chromadorea</taxon>
        <taxon>Rhabditida</taxon>
        <taxon>Tylenchina</taxon>
        <taxon>Panagrolaimomorpha</taxon>
        <taxon>Strongyloidoidea</taxon>
        <taxon>Steinernematidae</taxon>
        <taxon>Steinernema</taxon>
    </lineage>
</organism>
<evidence type="ECO:0000256" key="1">
    <source>
        <dbReference type="SAM" id="Phobius"/>
    </source>
</evidence>
<keyword evidence="1" id="KW-0812">Transmembrane</keyword>
<feature type="chain" id="PRO_5020521618" description="VWFA domain-containing protein" evidence="2">
    <location>
        <begin position="28"/>
        <end position="314"/>
    </location>
</feature>
<reference evidence="3 4" key="1">
    <citation type="journal article" date="2015" name="Genome Biol.">
        <title>Comparative genomics of Steinernema reveals deeply conserved gene regulatory networks.</title>
        <authorList>
            <person name="Dillman A.R."/>
            <person name="Macchietto M."/>
            <person name="Porter C.F."/>
            <person name="Rogers A."/>
            <person name="Williams B."/>
            <person name="Antoshechkin I."/>
            <person name="Lee M.M."/>
            <person name="Goodwin Z."/>
            <person name="Lu X."/>
            <person name="Lewis E.E."/>
            <person name="Goodrich-Blair H."/>
            <person name="Stock S.P."/>
            <person name="Adams B.J."/>
            <person name="Sternberg P.W."/>
            <person name="Mortazavi A."/>
        </authorList>
    </citation>
    <scope>NUCLEOTIDE SEQUENCE [LARGE SCALE GENOMIC DNA]</scope>
    <source>
        <strain evidence="3 4">ALL</strain>
    </source>
</reference>
<name>A0A4U5NGS5_STECR</name>
<dbReference type="EMBL" id="AZBU02000004">
    <property type="protein sequence ID" value="TKR81883.1"/>
    <property type="molecule type" value="Genomic_DNA"/>
</dbReference>
<dbReference type="OrthoDB" id="5791658at2759"/>
<protein>
    <recommendedName>
        <fullName evidence="5">VWFA domain-containing protein</fullName>
    </recommendedName>
</protein>
<sequence length="314" mass="36122">MGSRLATTALTAILCLVFLSFVRRIEAKPIDSKEGDGAEADLKGLEKEVCRMGICQKWDMVVIILLKPGFRQFKFVRDIIRGALEDCKWFDGDIHIDYFTKNFTIVEASDYTMRLQLPSQVREGSQYEKEERLNIFVDSVSAAVDYLNPSTPERGSYILVITDFQQNAKDDKISEKEIESRIQQKAIQLRIVQLTSDGDEKTSFVTDILFNSHRVSSMNEFVGRVQVFEAKSVMDNFKPCPPLTQHELLIQTRTENEIRTQMWIERNIGATLIGAFLLVVAFLSVLIAYNYHKIRKTRVRKTTTQISIMDMWIK</sequence>
<keyword evidence="4" id="KW-1185">Reference proteome</keyword>
<evidence type="ECO:0008006" key="5">
    <source>
        <dbReference type="Google" id="ProtNLM"/>
    </source>
</evidence>
<comment type="caution">
    <text evidence="3">The sequence shown here is derived from an EMBL/GenBank/DDBJ whole genome shotgun (WGS) entry which is preliminary data.</text>
</comment>